<dbReference type="Proteomes" id="UP001234178">
    <property type="component" value="Unassembled WGS sequence"/>
</dbReference>
<accession>A0ABQ9YW00</accession>
<proteinExistence type="predicted"/>
<name>A0ABQ9YW00_9CRUS</name>
<gene>
    <name evidence="1" type="ORF">OUZ56_006545</name>
</gene>
<protein>
    <submittedName>
        <fullName evidence="1">Uncharacterized protein</fullName>
    </submittedName>
</protein>
<dbReference type="EMBL" id="JAOYFB010000001">
    <property type="protein sequence ID" value="KAK4004822.1"/>
    <property type="molecule type" value="Genomic_DNA"/>
</dbReference>
<comment type="caution">
    <text evidence="1">The sequence shown here is derived from an EMBL/GenBank/DDBJ whole genome shotgun (WGS) entry which is preliminary data.</text>
</comment>
<evidence type="ECO:0000313" key="2">
    <source>
        <dbReference type="Proteomes" id="UP001234178"/>
    </source>
</evidence>
<evidence type="ECO:0000313" key="1">
    <source>
        <dbReference type="EMBL" id="KAK4004822.1"/>
    </source>
</evidence>
<keyword evidence="2" id="KW-1185">Reference proteome</keyword>
<sequence length="158" mass="18647">MCEKKKYNIKKKENFQQGEKKTEFKRTLSDHPRLFHQKKDITRAQPHPFLKSLPFSRASIETDKEVYSQRDVTKPEETILLLAKESHPLDFSLPVKTLRGLFTQLQTRWTCFAFDEQLPTQCFFICVGRSFLVSYKRGFPSALKLETGRKYHNYGPVR</sequence>
<reference evidence="1 2" key="1">
    <citation type="journal article" date="2023" name="Nucleic Acids Res.">
        <title>The hologenome of Daphnia magna reveals possible DNA methylation and microbiome-mediated evolution of the host genome.</title>
        <authorList>
            <person name="Chaturvedi A."/>
            <person name="Li X."/>
            <person name="Dhandapani V."/>
            <person name="Marshall H."/>
            <person name="Kissane S."/>
            <person name="Cuenca-Cambronero M."/>
            <person name="Asole G."/>
            <person name="Calvet F."/>
            <person name="Ruiz-Romero M."/>
            <person name="Marangio P."/>
            <person name="Guigo R."/>
            <person name="Rago D."/>
            <person name="Mirbahai L."/>
            <person name="Eastwood N."/>
            <person name="Colbourne J.K."/>
            <person name="Zhou J."/>
            <person name="Mallon E."/>
            <person name="Orsini L."/>
        </authorList>
    </citation>
    <scope>NUCLEOTIDE SEQUENCE [LARGE SCALE GENOMIC DNA]</scope>
    <source>
        <strain evidence="1">LRV0_1</strain>
    </source>
</reference>
<organism evidence="1 2">
    <name type="scientific">Daphnia magna</name>
    <dbReference type="NCBI Taxonomy" id="35525"/>
    <lineage>
        <taxon>Eukaryota</taxon>
        <taxon>Metazoa</taxon>
        <taxon>Ecdysozoa</taxon>
        <taxon>Arthropoda</taxon>
        <taxon>Crustacea</taxon>
        <taxon>Branchiopoda</taxon>
        <taxon>Diplostraca</taxon>
        <taxon>Cladocera</taxon>
        <taxon>Anomopoda</taxon>
        <taxon>Daphniidae</taxon>
        <taxon>Daphnia</taxon>
    </lineage>
</organism>